<protein>
    <submittedName>
        <fullName evidence="1">Uncharacterized protein</fullName>
    </submittedName>
</protein>
<accession>A0A067BYP3</accession>
<sequence>MQRDGRQCHAQQDPEEAVSKLWPVLELSVGTSATGELALAAMPLFPAVALRNVDLTRNELGYDLFQWLYLMRHKITDSRFEGSHDIPRIGSVSTQCTNLQSVDVLPVVARWLTSGYACQMQNVQNAFAEHETDLAMDHRVAARKALHRSQFVERGAVKQHDRDATARRECLTEDEDMGLVWQ</sequence>
<keyword evidence="2" id="KW-1185">Reference proteome</keyword>
<dbReference type="EMBL" id="KK583251">
    <property type="protein sequence ID" value="KDO23639.1"/>
    <property type="molecule type" value="Genomic_DNA"/>
</dbReference>
<evidence type="ECO:0000313" key="2">
    <source>
        <dbReference type="Proteomes" id="UP000030745"/>
    </source>
</evidence>
<name>A0A067BYP3_SAPPC</name>
<proteinExistence type="predicted"/>
<dbReference type="KEGG" id="spar:SPRG_11087"/>
<gene>
    <name evidence="1" type="ORF">SPRG_11087</name>
</gene>
<dbReference type="GeneID" id="24133156"/>
<dbReference type="AlphaFoldDB" id="A0A067BYP3"/>
<dbReference type="RefSeq" id="XP_012205622.1">
    <property type="nucleotide sequence ID" value="XM_012350232.1"/>
</dbReference>
<dbReference type="Proteomes" id="UP000030745">
    <property type="component" value="Unassembled WGS sequence"/>
</dbReference>
<organism evidence="1 2">
    <name type="scientific">Saprolegnia parasitica (strain CBS 223.65)</name>
    <dbReference type="NCBI Taxonomy" id="695850"/>
    <lineage>
        <taxon>Eukaryota</taxon>
        <taxon>Sar</taxon>
        <taxon>Stramenopiles</taxon>
        <taxon>Oomycota</taxon>
        <taxon>Saprolegniomycetes</taxon>
        <taxon>Saprolegniales</taxon>
        <taxon>Saprolegniaceae</taxon>
        <taxon>Saprolegnia</taxon>
    </lineage>
</organism>
<dbReference type="VEuPathDB" id="FungiDB:SPRG_11087"/>
<reference evidence="1 2" key="1">
    <citation type="journal article" date="2013" name="PLoS Genet.">
        <title>Distinctive expansion of potential virulence genes in the genome of the oomycete fish pathogen Saprolegnia parasitica.</title>
        <authorList>
            <person name="Jiang R.H."/>
            <person name="de Bruijn I."/>
            <person name="Haas B.J."/>
            <person name="Belmonte R."/>
            <person name="Lobach L."/>
            <person name="Christie J."/>
            <person name="van den Ackerveken G."/>
            <person name="Bottin A."/>
            <person name="Bulone V."/>
            <person name="Diaz-Moreno S.M."/>
            <person name="Dumas B."/>
            <person name="Fan L."/>
            <person name="Gaulin E."/>
            <person name="Govers F."/>
            <person name="Grenville-Briggs L.J."/>
            <person name="Horner N.R."/>
            <person name="Levin J.Z."/>
            <person name="Mammella M."/>
            <person name="Meijer H.J."/>
            <person name="Morris P."/>
            <person name="Nusbaum C."/>
            <person name="Oome S."/>
            <person name="Phillips A.J."/>
            <person name="van Rooyen D."/>
            <person name="Rzeszutek E."/>
            <person name="Saraiva M."/>
            <person name="Secombes C.J."/>
            <person name="Seidl M.F."/>
            <person name="Snel B."/>
            <person name="Stassen J.H."/>
            <person name="Sykes S."/>
            <person name="Tripathy S."/>
            <person name="van den Berg H."/>
            <person name="Vega-Arreguin J.C."/>
            <person name="Wawra S."/>
            <person name="Young S.K."/>
            <person name="Zeng Q."/>
            <person name="Dieguez-Uribeondo J."/>
            <person name="Russ C."/>
            <person name="Tyler B.M."/>
            <person name="van West P."/>
        </authorList>
    </citation>
    <scope>NUCLEOTIDE SEQUENCE [LARGE SCALE GENOMIC DNA]</scope>
    <source>
        <strain evidence="1 2">CBS 223.65</strain>
    </source>
</reference>
<evidence type="ECO:0000313" key="1">
    <source>
        <dbReference type="EMBL" id="KDO23639.1"/>
    </source>
</evidence>